<proteinExistence type="predicted"/>
<accession>A0A8J3Q743</accession>
<protein>
    <submittedName>
        <fullName evidence="3">Uncharacterized protein</fullName>
    </submittedName>
</protein>
<dbReference type="RefSeq" id="WP_203908225.1">
    <property type="nucleotide sequence ID" value="NZ_BONY01000012.1"/>
</dbReference>
<evidence type="ECO:0000313" key="3">
    <source>
        <dbReference type="EMBL" id="GIH04340.1"/>
    </source>
</evidence>
<feature type="transmembrane region" description="Helical" evidence="2">
    <location>
        <begin position="30"/>
        <end position="52"/>
    </location>
</feature>
<gene>
    <name evidence="3" type="ORF">Rhe02_24070</name>
</gene>
<dbReference type="Proteomes" id="UP000612899">
    <property type="component" value="Unassembled WGS sequence"/>
</dbReference>
<keyword evidence="4" id="KW-1185">Reference proteome</keyword>
<keyword evidence="2" id="KW-0812">Transmembrane</keyword>
<organism evidence="3 4">
    <name type="scientific">Rhizocola hellebori</name>
    <dbReference type="NCBI Taxonomy" id="1392758"/>
    <lineage>
        <taxon>Bacteria</taxon>
        <taxon>Bacillati</taxon>
        <taxon>Actinomycetota</taxon>
        <taxon>Actinomycetes</taxon>
        <taxon>Micromonosporales</taxon>
        <taxon>Micromonosporaceae</taxon>
        <taxon>Rhizocola</taxon>
    </lineage>
</organism>
<reference evidence="3" key="1">
    <citation type="submission" date="2021-01" db="EMBL/GenBank/DDBJ databases">
        <title>Whole genome shotgun sequence of Rhizocola hellebori NBRC 109834.</title>
        <authorList>
            <person name="Komaki H."/>
            <person name="Tamura T."/>
        </authorList>
    </citation>
    <scope>NUCLEOTIDE SEQUENCE</scope>
    <source>
        <strain evidence="3">NBRC 109834</strain>
    </source>
</reference>
<evidence type="ECO:0000256" key="1">
    <source>
        <dbReference type="SAM" id="MobiDB-lite"/>
    </source>
</evidence>
<evidence type="ECO:0000313" key="4">
    <source>
        <dbReference type="Proteomes" id="UP000612899"/>
    </source>
</evidence>
<evidence type="ECO:0000256" key="2">
    <source>
        <dbReference type="SAM" id="Phobius"/>
    </source>
</evidence>
<sequence>MSYPPPPSPQYGGPVPPPQQPVVKSKAGPIIGIILGVLLLGCVVCGGAFAYFTWWANDKVNEIVDNLPTDFPTDFPTAAPKN</sequence>
<dbReference type="AlphaFoldDB" id="A0A8J3Q743"/>
<keyword evidence="2" id="KW-1133">Transmembrane helix</keyword>
<feature type="region of interest" description="Disordered" evidence="1">
    <location>
        <begin position="1"/>
        <end position="21"/>
    </location>
</feature>
<feature type="compositionally biased region" description="Pro residues" evidence="1">
    <location>
        <begin position="1"/>
        <end position="20"/>
    </location>
</feature>
<name>A0A8J3Q743_9ACTN</name>
<comment type="caution">
    <text evidence="3">The sequence shown here is derived from an EMBL/GenBank/DDBJ whole genome shotgun (WGS) entry which is preliminary data.</text>
</comment>
<dbReference type="EMBL" id="BONY01000012">
    <property type="protein sequence ID" value="GIH04340.1"/>
    <property type="molecule type" value="Genomic_DNA"/>
</dbReference>
<keyword evidence="2" id="KW-0472">Membrane</keyword>